<feature type="transmembrane region" description="Helical" evidence="6">
    <location>
        <begin position="452"/>
        <end position="470"/>
    </location>
</feature>
<accession>A0A069QED6</accession>
<sequence>MTTQLLLRLYDWFARHRLLRFALPFAMVLAALASASQLHFKEDITDFLPNDHNYRRSMEIYRQTNAADRIFIVASPTDTTQLNTALLVRAMQLLEREGKARGWQLMAQIDFESVMRIPDFAYQNAPLLLGDADFARIRRITSTDSMTAVLQRNREMLLFPTGGMVTQNIERDPLGLFAPLLSRLQASGNALRYELHDGYIFTPDDRHAVAMLTSPYGASETNGNALLVKQIDSVARSIEARVPGVHFAATGAPVIAVDNASQIKTDSIWAISIAATLIVGLLVWALRRARHLLLIVVSLGFGWLMAMGGMALVSHEVSIIVLGIASVIIGIAVNYPLHFVTHLAHCASPRQTLEEIASPLVVGNITTVGAFSALIPLDATALSHLGIFAAMMLVSTILFVVVFLPHYVGKKDTSGKAQTACEQCETPDNTPLSATVNAPAATLTPRQRRQSAIVGMALVAVTLVLGYFSLGTQFDTDLRNINYLTPQQQALLTQLAQMRGEERGTTQVYFVAEGRNAEQALQAAEQPQYPLLVASKAEQGRRLAQWRSILNERAPQLDSLRILAAKEGFAPDAFAPFQKILSTPFEPQSPDHFALLLQASVGNRIIGNTVVNIVNVPSQKADSVVSTFAPTANAQRWAFTLPSLNATIANSLSQHFNYIGWVCGAIVFVFLWLSFRKFKLALIAFMPMVVSWLWILGTMHLLDMRFNLVNIILATFIFGQGDDYSIFVTEGLIYERRHGRPMLAAYRKGILLSAAIMFIGMGSLVVARHPALHSLGAITIVGMGAVVALTYVVPPLLFKWWVKG</sequence>
<evidence type="ECO:0000256" key="6">
    <source>
        <dbReference type="SAM" id="Phobius"/>
    </source>
</evidence>
<dbReference type="Pfam" id="PF03176">
    <property type="entry name" value="MMPL"/>
    <property type="match status" value="2"/>
</dbReference>
<feature type="transmembrane region" description="Helical" evidence="6">
    <location>
        <begin position="21"/>
        <end position="40"/>
    </location>
</feature>
<keyword evidence="2" id="KW-1003">Cell membrane</keyword>
<proteinExistence type="predicted"/>
<dbReference type="eggNOG" id="COG4258">
    <property type="taxonomic scope" value="Bacteria"/>
</dbReference>
<dbReference type="InterPro" id="IPR004869">
    <property type="entry name" value="MMPL_dom"/>
</dbReference>
<feature type="transmembrane region" description="Helical" evidence="6">
    <location>
        <begin position="356"/>
        <end position="375"/>
    </location>
</feature>
<feature type="transmembrane region" description="Helical" evidence="6">
    <location>
        <begin position="749"/>
        <end position="769"/>
    </location>
</feature>
<feature type="domain" description="Membrane transport protein MMPL" evidence="7">
    <location>
        <begin position="202"/>
        <end position="405"/>
    </location>
</feature>
<keyword evidence="9" id="KW-1185">Reference proteome</keyword>
<protein>
    <recommendedName>
        <fullName evidence="7">Membrane transport protein MMPL domain-containing protein</fullName>
    </recommendedName>
</protein>
<evidence type="ECO:0000313" key="9">
    <source>
        <dbReference type="Proteomes" id="UP000027442"/>
    </source>
</evidence>
<feature type="transmembrane region" description="Helical" evidence="6">
    <location>
        <begin position="680"/>
        <end position="702"/>
    </location>
</feature>
<dbReference type="AlphaFoldDB" id="A0A069QED6"/>
<dbReference type="Gene3D" id="1.20.1640.10">
    <property type="entry name" value="Multidrug efflux transporter AcrB transmembrane domain"/>
    <property type="match status" value="2"/>
</dbReference>
<gene>
    <name evidence="8" type="ORF">HMPREF1991_02880</name>
</gene>
<feature type="transmembrane region" description="Helical" evidence="6">
    <location>
        <begin position="319"/>
        <end position="344"/>
    </location>
</feature>
<comment type="caution">
    <text evidence="8">The sequence shown here is derived from an EMBL/GenBank/DDBJ whole genome shotgun (WGS) entry which is preliminary data.</text>
</comment>
<keyword evidence="5 6" id="KW-0472">Membrane</keyword>
<evidence type="ECO:0000256" key="2">
    <source>
        <dbReference type="ARBA" id="ARBA00022475"/>
    </source>
</evidence>
<comment type="subcellular location">
    <subcellularLocation>
        <location evidence="1">Cell membrane</location>
        <topology evidence="1">Multi-pass membrane protein</topology>
    </subcellularLocation>
</comment>
<dbReference type="SUPFAM" id="SSF82866">
    <property type="entry name" value="Multidrug efflux transporter AcrB transmembrane domain"/>
    <property type="match status" value="2"/>
</dbReference>
<dbReference type="PATRIC" id="fig|1122985.7.peg.2977"/>
<evidence type="ECO:0000313" key="8">
    <source>
        <dbReference type="EMBL" id="KDR51047.1"/>
    </source>
</evidence>
<name>A0A069QED6_HOYLO</name>
<dbReference type="EMBL" id="JNGW01000124">
    <property type="protein sequence ID" value="KDR51047.1"/>
    <property type="molecule type" value="Genomic_DNA"/>
</dbReference>
<feature type="transmembrane region" description="Helical" evidence="6">
    <location>
        <begin position="293"/>
        <end position="313"/>
    </location>
</feature>
<dbReference type="PANTHER" id="PTHR33406:SF13">
    <property type="entry name" value="MEMBRANE PROTEIN YDFJ"/>
    <property type="match status" value="1"/>
</dbReference>
<dbReference type="GO" id="GO:0005886">
    <property type="term" value="C:plasma membrane"/>
    <property type="evidence" value="ECO:0007669"/>
    <property type="project" value="UniProtKB-SubCell"/>
</dbReference>
<feature type="transmembrane region" description="Helical" evidence="6">
    <location>
        <begin position="268"/>
        <end position="286"/>
    </location>
</feature>
<evidence type="ECO:0000256" key="3">
    <source>
        <dbReference type="ARBA" id="ARBA00022692"/>
    </source>
</evidence>
<evidence type="ECO:0000259" key="7">
    <source>
        <dbReference type="Pfam" id="PF03176"/>
    </source>
</evidence>
<feature type="transmembrane region" description="Helical" evidence="6">
    <location>
        <begin position="708"/>
        <end position="728"/>
    </location>
</feature>
<reference evidence="8 9" key="1">
    <citation type="submission" date="2013-08" db="EMBL/GenBank/DDBJ databases">
        <authorList>
            <person name="Weinstock G."/>
            <person name="Sodergren E."/>
            <person name="Wylie T."/>
            <person name="Fulton L."/>
            <person name="Fulton R."/>
            <person name="Fronick C."/>
            <person name="O'Laughlin M."/>
            <person name="Godfrey J."/>
            <person name="Miner T."/>
            <person name="Herter B."/>
            <person name="Appelbaum E."/>
            <person name="Cordes M."/>
            <person name="Lek S."/>
            <person name="Wollam A."/>
            <person name="Pepin K.H."/>
            <person name="Palsikar V.B."/>
            <person name="Mitreva M."/>
            <person name="Wilson R.K."/>
        </authorList>
    </citation>
    <scope>NUCLEOTIDE SEQUENCE [LARGE SCALE GENOMIC DNA]</scope>
    <source>
        <strain evidence="8 9">ATCC 15930</strain>
    </source>
</reference>
<keyword evidence="4 6" id="KW-1133">Transmembrane helix</keyword>
<feature type="transmembrane region" description="Helical" evidence="6">
    <location>
        <begin position="655"/>
        <end position="673"/>
    </location>
</feature>
<feature type="transmembrane region" description="Helical" evidence="6">
    <location>
        <begin position="775"/>
        <end position="798"/>
    </location>
</feature>
<keyword evidence="3 6" id="KW-0812">Transmembrane</keyword>
<dbReference type="RefSeq" id="WP_026292477.1">
    <property type="nucleotide sequence ID" value="NZ_KB899213.1"/>
</dbReference>
<evidence type="ECO:0000256" key="5">
    <source>
        <dbReference type="ARBA" id="ARBA00023136"/>
    </source>
</evidence>
<evidence type="ECO:0000256" key="1">
    <source>
        <dbReference type="ARBA" id="ARBA00004651"/>
    </source>
</evidence>
<dbReference type="InterPro" id="IPR050545">
    <property type="entry name" value="Mycobact_MmpL"/>
</dbReference>
<dbReference type="PANTHER" id="PTHR33406">
    <property type="entry name" value="MEMBRANE PROTEIN MJ1562-RELATED"/>
    <property type="match status" value="1"/>
</dbReference>
<dbReference type="HOGENOM" id="CLU_003055_0_0_10"/>
<organism evidence="8 9">
    <name type="scientific">Hoylesella loescheii DSM 19665 = JCM 12249 = ATCC 15930</name>
    <dbReference type="NCBI Taxonomy" id="1122985"/>
    <lineage>
        <taxon>Bacteria</taxon>
        <taxon>Pseudomonadati</taxon>
        <taxon>Bacteroidota</taxon>
        <taxon>Bacteroidia</taxon>
        <taxon>Bacteroidales</taxon>
        <taxon>Prevotellaceae</taxon>
        <taxon>Hoylesella</taxon>
    </lineage>
</organism>
<dbReference type="Proteomes" id="UP000027442">
    <property type="component" value="Unassembled WGS sequence"/>
</dbReference>
<feature type="domain" description="Membrane transport protein MMPL" evidence="7">
    <location>
        <begin position="641"/>
        <end position="796"/>
    </location>
</feature>
<feature type="transmembrane region" description="Helical" evidence="6">
    <location>
        <begin position="381"/>
        <end position="404"/>
    </location>
</feature>
<evidence type="ECO:0000256" key="4">
    <source>
        <dbReference type="ARBA" id="ARBA00022989"/>
    </source>
</evidence>